<protein>
    <recommendedName>
        <fullName evidence="3">Small CPxCG-related zinc finger protein</fullName>
    </recommendedName>
</protein>
<evidence type="ECO:0000313" key="1">
    <source>
        <dbReference type="EMBL" id="CAH1058814.1"/>
    </source>
</evidence>
<organism evidence="1 2">
    <name type="scientific">Paenibacillus pseudetheri</name>
    <dbReference type="NCBI Taxonomy" id="2897682"/>
    <lineage>
        <taxon>Bacteria</taxon>
        <taxon>Bacillati</taxon>
        <taxon>Bacillota</taxon>
        <taxon>Bacilli</taxon>
        <taxon>Bacillales</taxon>
        <taxon>Paenibacillaceae</taxon>
        <taxon>Paenibacillus</taxon>
    </lineage>
</organism>
<evidence type="ECO:0008006" key="3">
    <source>
        <dbReference type="Google" id="ProtNLM"/>
    </source>
</evidence>
<evidence type="ECO:0000313" key="2">
    <source>
        <dbReference type="Proteomes" id="UP000838749"/>
    </source>
</evidence>
<proteinExistence type="predicted"/>
<sequence length="38" mass="4015">MGQAAEDILNGLLCDVCGGLVDGEEPGYPRTCKDCENE</sequence>
<dbReference type="Proteomes" id="UP000838749">
    <property type="component" value="Unassembled WGS sequence"/>
</dbReference>
<accession>A0ABN8FQP3</accession>
<comment type="caution">
    <text evidence="1">The sequence shown here is derived from an EMBL/GenBank/DDBJ whole genome shotgun (WGS) entry which is preliminary data.</text>
</comment>
<name>A0ABN8FQP3_9BACL</name>
<dbReference type="EMBL" id="CAKMAB010000040">
    <property type="protein sequence ID" value="CAH1058814.1"/>
    <property type="molecule type" value="Genomic_DNA"/>
</dbReference>
<reference evidence="1" key="1">
    <citation type="submission" date="2021-12" db="EMBL/GenBank/DDBJ databases">
        <authorList>
            <person name="Criscuolo A."/>
        </authorList>
    </citation>
    <scope>NUCLEOTIDE SEQUENCE</scope>
    <source>
        <strain evidence="1">CIP111894</strain>
    </source>
</reference>
<gene>
    <name evidence="1" type="ORF">PAECIP111894_05000</name>
</gene>
<keyword evidence="2" id="KW-1185">Reference proteome</keyword>